<keyword evidence="2" id="KW-0178">Competence</keyword>
<dbReference type="Proteomes" id="UP000774130">
    <property type="component" value="Unassembled WGS sequence"/>
</dbReference>
<dbReference type="InterPro" id="IPR016785">
    <property type="entry name" value="ComGD"/>
</dbReference>
<dbReference type="NCBIfam" id="TIGR02532">
    <property type="entry name" value="IV_pilin_GFxxxE"/>
    <property type="match status" value="1"/>
</dbReference>
<accession>A0ABS6TF70</accession>
<dbReference type="InterPro" id="IPR012902">
    <property type="entry name" value="N_methyl_site"/>
</dbReference>
<reference evidence="3 4" key="1">
    <citation type="submission" date="2021-06" db="EMBL/GenBank/DDBJ databases">
        <title>Enterococcus alishanensis sp. nov., a novel lactic acid bacterium isolated from fresh coffee beans.</title>
        <authorList>
            <person name="Chen Y.-S."/>
        </authorList>
    </citation>
    <scope>NUCLEOTIDE SEQUENCE [LARGE SCALE GENOMIC DNA]</scope>
    <source>
        <strain evidence="3 4">ALS3</strain>
    </source>
</reference>
<evidence type="ECO:0000256" key="2">
    <source>
        <dbReference type="ARBA" id="ARBA00023287"/>
    </source>
</evidence>
<comment type="subcellular location">
    <subcellularLocation>
        <location evidence="1">Cell surface</location>
    </subcellularLocation>
</comment>
<keyword evidence="4" id="KW-1185">Reference proteome</keyword>
<evidence type="ECO:0000313" key="4">
    <source>
        <dbReference type="Proteomes" id="UP000774130"/>
    </source>
</evidence>
<name>A0ABS6TF70_9ENTE</name>
<organism evidence="3 4">
    <name type="scientific">Enterococcus alishanensis</name>
    <dbReference type="NCBI Taxonomy" id="1303817"/>
    <lineage>
        <taxon>Bacteria</taxon>
        <taxon>Bacillati</taxon>
        <taxon>Bacillota</taxon>
        <taxon>Bacilli</taxon>
        <taxon>Lactobacillales</taxon>
        <taxon>Enterococcaceae</taxon>
        <taxon>Enterococcus</taxon>
    </lineage>
</organism>
<sequence>MIKRQGFTLFEMLLVLFVVTSFVLLPTLAIGKWHSKLTQNFFFYRIEKSLLHFQQLAITQGTRSSVYLSKENQELIFMIANDPEAKKNISLPEDIRLLNNSYTIYFKSGTGNISISKSPGSFSNIIFKQLSTDKQIIYQFMLGSGRFERK</sequence>
<dbReference type="RefSeq" id="WP_218326791.1">
    <property type="nucleotide sequence ID" value="NZ_JAHUZB010000005.1"/>
</dbReference>
<dbReference type="NCBIfam" id="NF040982">
    <property type="entry name" value="ComGD"/>
    <property type="match status" value="1"/>
</dbReference>
<gene>
    <name evidence="3" type="ORF">KUA55_12895</name>
</gene>
<proteinExistence type="predicted"/>
<dbReference type="EMBL" id="JAHUZB010000005">
    <property type="protein sequence ID" value="MBV7391579.1"/>
    <property type="molecule type" value="Genomic_DNA"/>
</dbReference>
<comment type="caution">
    <text evidence="3">The sequence shown here is derived from an EMBL/GenBank/DDBJ whole genome shotgun (WGS) entry which is preliminary data.</text>
</comment>
<evidence type="ECO:0000313" key="3">
    <source>
        <dbReference type="EMBL" id="MBV7391579.1"/>
    </source>
</evidence>
<protein>
    <submittedName>
        <fullName evidence="3">Prepilin-type N-terminal cleavage/methylation domain-containing protein</fullName>
    </submittedName>
</protein>
<evidence type="ECO:0000256" key="1">
    <source>
        <dbReference type="ARBA" id="ARBA00004241"/>
    </source>
</evidence>